<dbReference type="GO" id="GO:0005886">
    <property type="term" value="C:plasma membrane"/>
    <property type="evidence" value="ECO:0007669"/>
    <property type="project" value="TreeGrafter"/>
</dbReference>
<evidence type="ECO:0000313" key="7">
    <source>
        <dbReference type="EMBL" id="CUV02970.1"/>
    </source>
</evidence>
<keyword evidence="5 6" id="KW-0472">Membrane</keyword>
<dbReference type="Gene3D" id="1.20.1080.10">
    <property type="entry name" value="Glycerol uptake facilitator protein"/>
    <property type="match status" value="1"/>
</dbReference>
<feature type="transmembrane region" description="Helical" evidence="6">
    <location>
        <begin position="143"/>
        <end position="164"/>
    </location>
</feature>
<dbReference type="InterPro" id="IPR000425">
    <property type="entry name" value="MIP"/>
</dbReference>
<evidence type="ECO:0000256" key="2">
    <source>
        <dbReference type="ARBA" id="ARBA00006175"/>
    </source>
</evidence>
<dbReference type="Pfam" id="PF00230">
    <property type="entry name" value="MIP"/>
    <property type="match status" value="1"/>
</dbReference>
<dbReference type="EMBL" id="FAXA01000335">
    <property type="protein sequence ID" value="CUV02970.1"/>
    <property type="molecule type" value="Genomic_DNA"/>
</dbReference>
<organism evidence="7">
    <name type="scientific">hydrothermal vent metagenome</name>
    <dbReference type="NCBI Taxonomy" id="652676"/>
    <lineage>
        <taxon>unclassified sequences</taxon>
        <taxon>metagenomes</taxon>
        <taxon>ecological metagenomes</taxon>
    </lineage>
</organism>
<evidence type="ECO:0000256" key="1">
    <source>
        <dbReference type="ARBA" id="ARBA00004141"/>
    </source>
</evidence>
<protein>
    <submittedName>
        <fullName evidence="7">Aquaporin Z</fullName>
    </submittedName>
</protein>
<evidence type="ECO:0000256" key="5">
    <source>
        <dbReference type="ARBA" id="ARBA00023136"/>
    </source>
</evidence>
<keyword evidence="3 6" id="KW-0812">Transmembrane</keyword>
<dbReference type="AlphaFoldDB" id="A0A160VE00"/>
<comment type="similarity">
    <text evidence="2">Belongs to the MIP/aquaporin (TC 1.A.8) family.</text>
</comment>
<accession>A0A160VE00</accession>
<keyword evidence="4 6" id="KW-1133">Transmembrane helix</keyword>
<evidence type="ECO:0000256" key="3">
    <source>
        <dbReference type="ARBA" id="ARBA00022692"/>
    </source>
</evidence>
<sequence>MNILGGHMNSSVTFAAGMTKKISGARGLMFSGAQLAGAVIVASLLLVTIAEAADTNLGAHALRSDVSVSMQRIKGILVTFTLVLIIFATAVGPGEIGPLSPLAIGLTVLVDHLVAIPTLGASINAARNFDPVLISGEWANHRIYWLGPMLGGMITSVMYQVVFINRLR</sequence>
<feature type="transmembrane region" description="Helical" evidence="6">
    <location>
        <begin position="101"/>
        <end position="123"/>
    </location>
</feature>
<evidence type="ECO:0000256" key="6">
    <source>
        <dbReference type="SAM" id="Phobius"/>
    </source>
</evidence>
<proteinExistence type="inferred from homology"/>
<dbReference type="GO" id="GO:0015250">
    <property type="term" value="F:water channel activity"/>
    <property type="evidence" value="ECO:0007669"/>
    <property type="project" value="TreeGrafter"/>
</dbReference>
<comment type="subcellular location">
    <subcellularLocation>
        <location evidence="1">Membrane</location>
        <topology evidence="1">Multi-pass membrane protein</topology>
    </subcellularLocation>
</comment>
<feature type="transmembrane region" description="Helical" evidence="6">
    <location>
        <begin position="76"/>
        <end position="94"/>
    </location>
</feature>
<dbReference type="InterPro" id="IPR034294">
    <property type="entry name" value="Aquaporin_transptr"/>
</dbReference>
<dbReference type="PANTHER" id="PTHR19139">
    <property type="entry name" value="AQUAPORIN TRANSPORTER"/>
    <property type="match status" value="1"/>
</dbReference>
<name>A0A160VE00_9ZZZZ</name>
<dbReference type="InterPro" id="IPR023271">
    <property type="entry name" value="Aquaporin-like"/>
</dbReference>
<reference evidence="7" key="1">
    <citation type="submission" date="2015-10" db="EMBL/GenBank/DDBJ databases">
        <authorList>
            <person name="Gilbert D.G."/>
        </authorList>
    </citation>
    <scope>NUCLEOTIDE SEQUENCE</scope>
</reference>
<dbReference type="PANTHER" id="PTHR19139:SF199">
    <property type="entry name" value="MIP17260P"/>
    <property type="match status" value="1"/>
</dbReference>
<gene>
    <name evidence="7" type="ORF">MGWOODY_Clf537</name>
</gene>
<evidence type="ECO:0000256" key="4">
    <source>
        <dbReference type="ARBA" id="ARBA00022989"/>
    </source>
</evidence>
<dbReference type="SUPFAM" id="SSF81338">
    <property type="entry name" value="Aquaporin-like"/>
    <property type="match status" value="1"/>
</dbReference>
<dbReference type="PRINTS" id="PR00783">
    <property type="entry name" value="MINTRINSICP"/>
</dbReference>